<accession>A0A2Z6PAN7</accession>
<keyword evidence="4 9" id="KW-0812">Transmembrane</keyword>
<evidence type="ECO:0000313" key="11">
    <source>
        <dbReference type="Proteomes" id="UP000242715"/>
    </source>
</evidence>
<keyword evidence="7 9" id="KW-1133">Transmembrane helix</keyword>
<feature type="transmembrane region" description="Helical" evidence="9">
    <location>
        <begin position="628"/>
        <end position="645"/>
    </location>
</feature>
<evidence type="ECO:0000256" key="5">
    <source>
        <dbReference type="ARBA" id="ARBA00022856"/>
    </source>
</evidence>
<evidence type="ECO:0000256" key="6">
    <source>
        <dbReference type="ARBA" id="ARBA00022927"/>
    </source>
</evidence>
<keyword evidence="5" id="KW-0571">Peptide transport</keyword>
<dbReference type="Pfam" id="PF03169">
    <property type="entry name" value="OPT"/>
    <property type="match status" value="1"/>
</dbReference>
<dbReference type="EMBL" id="DF974253">
    <property type="protein sequence ID" value="GAU46800.1"/>
    <property type="molecule type" value="Genomic_DNA"/>
</dbReference>
<dbReference type="OrthoDB" id="9986677at2759"/>
<organism evidence="10 11">
    <name type="scientific">Trifolium subterraneum</name>
    <name type="common">Subterranean clover</name>
    <dbReference type="NCBI Taxonomy" id="3900"/>
    <lineage>
        <taxon>Eukaryota</taxon>
        <taxon>Viridiplantae</taxon>
        <taxon>Streptophyta</taxon>
        <taxon>Embryophyta</taxon>
        <taxon>Tracheophyta</taxon>
        <taxon>Spermatophyta</taxon>
        <taxon>Magnoliopsida</taxon>
        <taxon>eudicotyledons</taxon>
        <taxon>Gunneridae</taxon>
        <taxon>Pentapetalae</taxon>
        <taxon>rosids</taxon>
        <taxon>fabids</taxon>
        <taxon>Fabales</taxon>
        <taxon>Fabaceae</taxon>
        <taxon>Papilionoideae</taxon>
        <taxon>50 kb inversion clade</taxon>
        <taxon>NPAAA clade</taxon>
        <taxon>Hologalegina</taxon>
        <taxon>IRL clade</taxon>
        <taxon>Trifolieae</taxon>
        <taxon>Trifolium</taxon>
    </lineage>
</organism>
<feature type="transmembrane region" description="Helical" evidence="9">
    <location>
        <begin position="132"/>
        <end position="154"/>
    </location>
</feature>
<name>A0A2Z6PAN7_TRISU</name>
<dbReference type="GO" id="GO:0035673">
    <property type="term" value="F:oligopeptide transmembrane transporter activity"/>
    <property type="evidence" value="ECO:0007669"/>
    <property type="project" value="InterPro"/>
</dbReference>
<dbReference type="Proteomes" id="UP000242715">
    <property type="component" value="Unassembled WGS sequence"/>
</dbReference>
<dbReference type="InterPro" id="IPR004648">
    <property type="entry name" value="Oligpept_transpt"/>
</dbReference>
<dbReference type="InterPro" id="IPR004813">
    <property type="entry name" value="OPT"/>
</dbReference>
<feature type="transmembrane region" description="Helical" evidence="9">
    <location>
        <begin position="331"/>
        <end position="357"/>
    </location>
</feature>
<proteinExistence type="inferred from homology"/>
<feature type="transmembrane region" description="Helical" evidence="9">
    <location>
        <begin position="56"/>
        <end position="76"/>
    </location>
</feature>
<dbReference type="GO" id="GO:0015031">
    <property type="term" value="P:protein transport"/>
    <property type="evidence" value="ECO:0007669"/>
    <property type="project" value="UniProtKB-KW"/>
</dbReference>
<feature type="transmembrane region" description="Helical" evidence="9">
    <location>
        <begin position="657"/>
        <end position="677"/>
    </location>
</feature>
<keyword evidence="8 9" id="KW-0472">Membrane</keyword>
<keyword evidence="6" id="KW-0653">Protein transport</keyword>
<feature type="transmembrane region" description="Helical" evidence="9">
    <location>
        <begin position="421"/>
        <end position="443"/>
    </location>
</feature>
<keyword evidence="11" id="KW-1185">Reference proteome</keyword>
<comment type="similarity">
    <text evidence="2">Belongs to the oligopeptide OPT transporter (TC 2.A.67.1) family.</text>
</comment>
<evidence type="ECO:0000256" key="3">
    <source>
        <dbReference type="ARBA" id="ARBA00022448"/>
    </source>
</evidence>
<protein>
    <submittedName>
        <fullName evidence="10">Uncharacterized protein</fullName>
    </submittedName>
</protein>
<evidence type="ECO:0000256" key="7">
    <source>
        <dbReference type="ARBA" id="ARBA00022989"/>
    </source>
</evidence>
<sequence length="716" mass="79808">MAEIANDTFHIQTKEDHEYKLAIADDYDKEVDDSPIEQVRLTVPITDDPTQPALTFRTWAIGLACCITLSFVNQFFGFRTNPLSISSIAAQIVSLPLGKLMAATLPTTIYKVPFTPWSFTLNPGPFNLKEHALITIFASAGASGVYAINIITIVKAFYHRSINPTAAFLLALSTQMLGYGWAGIFRKVLVDSPYMWWPSNLVQVSLFRAFHEKEKRPKGGNTRLQFFFLVLVASFAYYIIPGYFFQAISTVSVVCLIWKNSVTAQQIGSGMKGLGIGSFTLDWNTVAGFLGSPLAYPGFAIINTLVGFVLILNGATFDIDTNAYNNYSKLYLSIIFAFDYGLSFATLTATISHVFLFHGKTINQMWRKTTTALKEQAGDVHTRIMKRNYEQVPEWWFMSILVVMTILALICCEGFDKQLQLPWWGVLLSLTIALVFTLPIGVIQATTNQQAGLNVITELIIGYLYPGKPLANVAFKTYGYISMSQALSFLQDFKLGHYMKIPPKSMFIVQLVGTLVSSSVYFCTAWWLLTTIPNICDESMLPKGSPWTCPGDDVFYNASIIWGIVGPKRMFTKDGIYPGMNWFFLIGLLAPVPVWLLARKYPNHKWIELINMPLIIAGANGIPPVRSINYISWGVVGIFFNFYVYKRFKSWWARHTYILSAALDSGIALMGPAWWGLEGDDHCPLAKCPTAPGDDHCPLAKCPTAPGVFAKGCPVF</sequence>
<dbReference type="AlphaFoldDB" id="A0A2Z6PAN7"/>
<evidence type="ECO:0000256" key="8">
    <source>
        <dbReference type="ARBA" id="ARBA00023136"/>
    </source>
</evidence>
<feature type="transmembrane region" description="Helical" evidence="9">
    <location>
        <begin position="579"/>
        <end position="598"/>
    </location>
</feature>
<evidence type="ECO:0000256" key="2">
    <source>
        <dbReference type="ARBA" id="ARBA00005484"/>
    </source>
</evidence>
<feature type="transmembrane region" description="Helical" evidence="9">
    <location>
        <begin position="166"/>
        <end position="182"/>
    </location>
</feature>
<comment type="subcellular location">
    <subcellularLocation>
        <location evidence="1">Membrane</location>
        <topology evidence="1">Multi-pass membrane protein</topology>
    </subcellularLocation>
</comment>
<dbReference type="PANTHER" id="PTHR22601">
    <property type="entry name" value="ISP4 LIKE PROTEIN"/>
    <property type="match status" value="1"/>
</dbReference>
<keyword evidence="3" id="KW-0813">Transport</keyword>
<evidence type="ECO:0000313" key="10">
    <source>
        <dbReference type="EMBL" id="GAU46800.1"/>
    </source>
</evidence>
<feature type="transmembrane region" description="Helical" evidence="9">
    <location>
        <begin position="507"/>
        <end position="529"/>
    </location>
</feature>
<dbReference type="GO" id="GO:0016020">
    <property type="term" value="C:membrane"/>
    <property type="evidence" value="ECO:0007669"/>
    <property type="project" value="UniProtKB-SubCell"/>
</dbReference>
<evidence type="ECO:0000256" key="4">
    <source>
        <dbReference type="ARBA" id="ARBA00022692"/>
    </source>
</evidence>
<feature type="transmembrane region" description="Helical" evidence="9">
    <location>
        <begin position="283"/>
        <end position="311"/>
    </location>
</feature>
<gene>
    <name evidence="10" type="ORF">TSUD_268610</name>
</gene>
<dbReference type="NCBIfam" id="TIGR00728">
    <property type="entry name" value="OPT_sfam"/>
    <property type="match status" value="2"/>
</dbReference>
<feature type="transmembrane region" description="Helical" evidence="9">
    <location>
        <begin position="222"/>
        <end position="239"/>
    </location>
</feature>
<evidence type="ECO:0000256" key="9">
    <source>
        <dbReference type="SAM" id="Phobius"/>
    </source>
</evidence>
<reference evidence="11" key="1">
    <citation type="journal article" date="2017" name="Front. Plant Sci.">
        <title>Climate Clever Clovers: New Paradigm to Reduce the Environmental Footprint of Ruminants by Breeding Low Methanogenic Forages Utilizing Haplotype Variation.</title>
        <authorList>
            <person name="Kaur P."/>
            <person name="Appels R."/>
            <person name="Bayer P.E."/>
            <person name="Keeble-Gagnere G."/>
            <person name="Wang J."/>
            <person name="Hirakawa H."/>
            <person name="Shirasawa K."/>
            <person name="Vercoe P."/>
            <person name="Stefanova K."/>
            <person name="Durmic Z."/>
            <person name="Nichols P."/>
            <person name="Revell C."/>
            <person name="Isobe S.N."/>
            <person name="Edwards D."/>
            <person name="Erskine W."/>
        </authorList>
    </citation>
    <scope>NUCLEOTIDE SEQUENCE [LARGE SCALE GENOMIC DNA]</scope>
    <source>
        <strain evidence="11">cv. Daliak</strain>
    </source>
</reference>
<evidence type="ECO:0000256" key="1">
    <source>
        <dbReference type="ARBA" id="ARBA00004141"/>
    </source>
</evidence>
<feature type="transmembrane region" description="Helical" evidence="9">
    <location>
        <begin position="88"/>
        <end position="112"/>
    </location>
</feature>
<feature type="transmembrane region" description="Helical" evidence="9">
    <location>
        <begin position="395"/>
        <end position="415"/>
    </location>
</feature>